<protein>
    <submittedName>
        <fullName evidence="2">Uncharacterized protein</fullName>
    </submittedName>
</protein>
<reference evidence="2" key="1">
    <citation type="submission" date="2021-06" db="EMBL/GenBank/DDBJ databases">
        <authorList>
            <person name="Huq M.A."/>
        </authorList>
    </citation>
    <scope>NUCLEOTIDE SEQUENCE</scope>
    <source>
        <strain evidence="2">MAH-26</strain>
    </source>
</reference>
<feature type="transmembrane region" description="Helical" evidence="1">
    <location>
        <begin position="170"/>
        <end position="192"/>
    </location>
</feature>
<evidence type="ECO:0000313" key="3">
    <source>
        <dbReference type="Proteomes" id="UP000812270"/>
    </source>
</evidence>
<keyword evidence="1" id="KW-0472">Membrane</keyword>
<feature type="transmembrane region" description="Helical" evidence="1">
    <location>
        <begin position="130"/>
        <end position="158"/>
    </location>
</feature>
<proteinExistence type="predicted"/>
<dbReference type="EMBL" id="JAHSPG010000002">
    <property type="protein sequence ID" value="MBV4356608.1"/>
    <property type="molecule type" value="Genomic_DNA"/>
</dbReference>
<organism evidence="2 3">
    <name type="scientific">Pinibacter aurantiacus</name>
    <dbReference type="NCBI Taxonomy" id="2851599"/>
    <lineage>
        <taxon>Bacteria</taxon>
        <taxon>Pseudomonadati</taxon>
        <taxon>Bacteroidota</taxon>
        <taxon>Chitinophagia</taxon>
        <taxon>Chitinophagales</taxon>
        <taxon>Chitinophagaceae</taxon>
        <taxon>Pinibacter</taxon>
    </lineage>
</organism>
<keyword evidence="3" id="KW-1185">Reference proteome</keyword>
<feature type="transmembrane region" description="Helical" evidence="1">
    <location>
        <begin position="95"/>
        <end position="118"/>
    </location>
</feature>
<keyword evidence="1" id="KW-0812">Transmembrane</keyword>
<accession>A0A9E2S7X3</accession>
<feature type="transmembrane region" description="Helical" evidence="1">
    <location>
        <begin position="12"/>
        <end position="33"/>
    </location>
</feature>
<sequence>MKFFLKSKHWQLFIVVVGIPLVMQIIAGAVMMVRMFSSVFSNSLPDFPGIFRFMSVAVPVIVITMVLIFFSWFYTLGINLHRKLPASVKMNLNPFLIFISFPVLHLVALSFFMSYMYSHAMHPYNQEVPTYFPFLFFLIIPLHLFAMFCAVYCLYFVSKALKSVELQREALLGDYILDMLLFWFFIVGIWFLQPRINKLFTDDDAQLMHEGV</sequence>
<feature type="transmembrane region" description="Helical" evidence="1">
    <location>
        <begin position="53"/>
        <end position="74"/>
    </location>
</feature>
<comment type="caution">
    <text evidence="2">The sequence shown here is derived from an EMBL/GenBank/DDBJ whole genome shotgun (WGS) entry which is preliminary data.</text>
</comment>
<dbReference type="AlphaFoldDB" id="A0A9E2S7X3"/>
<evidence type="ECO:0000256" key="1">
    <source>
        <dbReference type="SAM" id="Phobius"/>
    </source>
</evidence>
<evidence type="ECO:0000313" key="2">
    <source>
        <dbReference type="EMBL" id="MBV4356608.1"/>
    </source>
</evidence>
<name>A0A9E2S7X3_9BACT</name>
<keyword evidence="1" id="KW-1133">Transmembrane helix</keyword>
<dbReference type="RefSeq" id="WP_217790234.1">
    <property type="nucleotide sequence ID" value="NZ_JAHSPG010000002.1"/>
</dbReference>
<dbReference type="Proteomes" id="UP000812270">
    <property type="component" value="Unassembled WGS sequence"/>
</dbReference>
<gene>
    <name evidence="2" type="ORF">KTO63_05555</name>
</gene>